<proteinExistence type="predicted"/>
<comment type="subcellular location">
    <subcellularLocation>
        <location evidence="1">Membrane</location>
        <topology evidence="1">Multi-pass membrane protein</topology>
    </subcellularLocation>
</comment>
<feature type="coiled-coil region" evidence="5">
    <location>
        <begin position="241"/>
        <end position="268"/>
    </location>
</feature>
<feature type="transmembrane region" description="Helical" evidence="6">
    <location>
        <begin position="55"/>
        <end position="74"/>
    </location>
</feature>
<evidence type="ECO:0000256" key="6">
    <source>
        <dbReference type="SAM" id="Phobius"/>
    </source>
</evidence>
<name>A0ABP7PMT0_9GAMM</name>
<keyword evidence="9" id="KW-1185">Reference proteome</keyword>
<dbReference type="InterPro" id="IPR005821">
    <property type="entry name" value="Ion_trans_dom"/>
</dbReference>
<sequence length="282" mass="32185">MPNTTFTSPLVRWLSAIESSRYFQITVITIIIISALTIGAKTYAIPPFMEQAVTVLDWAITMFFLIEILLRLAVHPDKKRFFRDPWNLFDTVIVVGSLIPLEQAGSVLIGRLLRVFRVLRLISVVPELRFLIEALLKAIPRMGYIALLMFIIFYIYGAVGSLLFEKINPELWGDVSISMLTLFRIATFEDWTDVMYETMALHPLSWIYYLTFIFLTAFIFLNMMVGAILEVMTAETNKQALGEAKEERDNMALQLAQIQAQLTELQRSLNGVGKAERSQSND</sequence>
<comment type="caution">
    <text evidence="8">The sequence shown here is derived from an EMBL/GenBank/DDBJ whole genome shotgun (WGS) entry which is preliminary data.</text>
</comment>
<organism evidence="8 9">
    <name type="scientific">Allohahella marinimesophila</name>
    <dbReference type="NCBI Taxonomy" id="1054972"/>
    <lineage>
        <taxon>Bacteria</taxon>
        <taxon>Pseudomonadati</taxon>
        <taxon>Pseudomonadota</taxon>
        <taxon>Gammaproteobacteria</taxon>
        <taxon>Oceanospirillales</taxon>
        <taxon>Hahellaceae</taxon>
        <taxon>Allohahella</taxon>
    </lineage>
</organism>
<dbReference type="InterPro" id="IPR027359">
    <property type="entry name" value="Volt_channel_dom_sf"/>
</dbReference>
<evidence type="ECO:0000256" key="3">
    <source>
        <dbReference type="ARBA" id="ARBA00022989"/>
    </source>
</evidence>
<accession>A0ABP7PMT0</accession>
<dbReference type="SUPFAM" id="SSF81324">
    <property type="entry name" value="Voltage-gated potassium channels"/>
    <property type="match status" value="1"/>
</dbReference>
<dbReference type="PRINTS" id="PR00169">
    <property type="entry name" value="KCHANNEL"/>
</dbReference>
<dbReference type="EMBL" id="BAABBO010000011">
    <property type="protein sequence ID" value="GAA3968284.1"/>
    <property type="molecule type" value="Genomic_DNA"/>
</dbReference>
<evidence type="ECO:0000313" key="8">
    <source>
        <dbReference type="EMBL" id="GAA3968284.1"/>
    </source>
</evidence>
<dbReference type="PANTHER" id="PTHR10037">
    <property type="entry name" value="VOLTAGE-GATED CATION CHANNEL CALCIUM AND SODIUM"/>
    <property type="match status" value="1"/>
</dbReference>
<dbReference type="RefSeq" id="WP_344807320.1">
    <property type="nucleotide sequence ID" value="NZ_BAABBO010000011.1"/>
</dbReference>
<keyword evidence="3 6" id="KW-1133">Transmembrane helix</keyword>
<evidence type="ECO:0000256" key="1">
    <source>
        <dbReference type="ARBA" id="ARBA00004141"/>
    </source>
</evidence>
<feature type="transmembrane region" description="Helical" evidence="6">
    <location>
        <begin position="22"/>
        <end position="43"/>
    </location>
</feature>
<feature type="transmembrane region" description="Helical" evidence="6">
    <location>
        <begin position="144"/>
        <end position="164"/>
    </location>
</feature>
<dbReference type="PANTHER" id="PTHR10037:SF62">
    <property type="entry name" value="SODIUM CHANNEL PROTEIN 60E"/>
    <property type="match status" value="1"/>
</dbReference>
<evidence type="ECO:0000313" key="9">
    <source>
        <dbReference type="Proteomes" id="UP001501337"/>
    </source>
</evidence>
<protein>
    <recommendedName>
        <fullName evidence="7">Ion transport domain-containing protein</fullName>
    </recommendedName>
</protein>
<evidence type="ECO:0000256" key="2">
    <source>
        <dbReference type="ARBA" id="ARBA00022692"/>
    </source>
</evidence>
<keyword evidence="5" id="KW-0175">Coiled coil</keyword>
<dbReference type="Gene3D" id="1.10.287.70">
    <property type="match status" value="1"/>
</dbReference>
<feature type="transmembrane region" description="Helical" evidence="6">
    <location>
        <begin position="206"/>
        <end position="229"/>
    </location>
</feature>
<keyword evidence="2 6" id="KW-0812">Transmembrane</keyword>
<feature type="domain" description="Ion transport" evidence="7">
    <location>
        <begin position="20"/>
        <end position="238"/>
    </location>
</feature>
<evidence type="ECO:0000256" key="5">
    <source>
        <dbReference type="SAM" id="Coils"/>
    </source>
</evidence>
<evidence type="ECO:0000256" key="4">
    <source>
        <dbReference type="ARBA" id="ARBA00023136"/>
    </source>
</evidence>
<dbReference type="Proteomes" id="UP001501337">
    <property type="component" value="Unassembled WGS sequence"/>
</dbReference>
<dbReference type="Gene3D" id="1.20.120.350">
    <property type="entry name" value="Voltage-gated potassium channels. Chain C"/>
    <property type="match status" value="1"/>
</dbReference>
<dbReference type="Pfam" id="PF00520">
    <property type="entry name" value="Ion_trans"/>
    <property type="match status" value="1"/>
</dbReference>
<keyword evidence="4 6" id="KW-0472">Membrane</keyword>
<gene>
    <name evidence="8" type="ORF">GCM10022278_27560</name>
</gene>
<dbReference type="InterPro" id="IPR043203">
    <property type="entry name" value="VGCC_Ca_Na"/>
</dbReference>
<reference evidence="9" key="1">
    <citation type="journal article" date="2019" name="Int. J. Syst. Evol. Microbiol.">
        <title>The Global Catalogue of Microorganisms (GCM) 10K type strain sequencing project: providing services to taxonomists for standard genome sequencing and annotation.</title>
        <authorList>
            <consortium name="The Broad Institute Genomics Platform"/>
            <consortium name="The Broad Institute Genome Sequencing Center for Infectious Disease"/>
            <person name="Wu L."/>
            <person name="Ma J."/>
        </authorList>
    </citation>
    <scope>NUCLEOTIDE SEQUENCE [LARGE SCALE GENOMIC DNA]</scope>
    <source>
        <strain evidence="9">JCM 17555</strain>
    </source>
</reference>
<evidence type="ECO:0000259" key="7">
    <source>
        <dbReference type="Pfam" id="PF00520"/>
    </source>
</evidence>